<dbReference type="EMBL" id="CABPRW010000009">
    <property type="protein sequence ID" value="VVE35235.1"/>
    <property type="molecule type" value="Genomic_DNA"/>
</dbReference>
<reference evidence="1 2" key="1">
    <citation type="submission" date="2019-08" db="EMBL/GenBank/DDBJ databases">
        <authorList>
            <person name="Peeters C."/>
        </authorList>
    </citation>
    <scope>NUCLEOTIDE SEQUENCE [LARGE SCALE GENOMIC DNA]</scope>
    <source>
        <strain evidence="1 2">LMG 31113</strain>
    </source>
</reference>
<name>A0A5E4XGB6_9BURK</name>
<dbReference type="Proteomes" id="UP000382577">
    <property type="component" value="Unassembled WGS sequence"/>
</dbReference>
<evidence type="ECO:0000313" key="2">
    <source>
        <dbReference type="Proteomes" id="UP000382577"/>
    </source>
</evidence>
<evidence type="ECO:0008006" key="3">
    <source>
        <dbReference type="Google" id="ProtNLM"/>
    </source>
</evidence>
<sequence length="152" mass="16604">MTYCTRVDLVDRFGADAVHRAARRDVSFESSSPHADASADSEGRVIQCAIADAVDKINGHLRGIYPVPLSDVPTSIKRCAVDIAWYYLHPTNVPELVQTRFDDADKWLILISQGKVRLGVRNLNDTEATQPGVGKTAGFDGTRPKAFTGGKF</sequence>
<dbReference type="Pfam" id="PF07030">
    <property type="entry name" value="Phage_Mu_Gp36"/>
    <property type="match status" value="1"/>
</dbReference>
<gene>
    <name evidence="1" type="ORF">PFI31113_03825</name>
</gene>
<dbReference type="OrthoDB" id="9812088at2"/>
<organism evidence="1 2">
    <name type="scientific">Pandoraea fibrosis</name>
    <dbReference type="NCBI Taxonomy" id="1891094"/>
    <lineage>
        <taxon>Bacteria</taxon>
        <taxon>Pseudomonadati</taxon>
        <taxon>Pseudomonadota</taxon>
        <taxon>Betaproteobacteria</taxon>
        <taxon>Burkholderiales</taxon>
        <taxon>Burkholderiaceae</taxon>
        <taxon>Pandoraea</taxon>
    </lineage>
</organism>
<proteinExistence type="predicted"/>
<accession>A0A5E4XGB6</accession>
<evidence type="ECO:0000313" key="1">
    <source>
        <dbReference type="EMBL" id="VVE35235.1"/>
    </source>
</evidence>
<dbReference type="InterPro" id="IPR009752">
    <property type="entry name" value="Phage_Mu_GpJ"/>
</dbReference>
<dbReference type="RefSeq" id="WP_150600513.1">
    <property type="nucleotide sequence ID" value="NZ_CABPRW010000009.1"/>
</dbReference>
<protein>
    <recommendedName>
        <fullName evidence="3">DUF1320 domain-containing protein</fullName>
    </recommendedName>
</protein>
<dbReference type="AlphaFoldDB" id="A0A5E4XGB6"/>